<name>A0A2T3W4U9_9DEIO</name>
<dbReference type="Proteomes" id="UP000240317">
    <property type="component" value="Unassembled WGS sequence"/>
</dbReference>
<evidence type="ECO:0000313" key="1">
    <source>
        <dbReference type="EMBL" id="PTA66920.1"/>
    </source>
</evidence>
<protein>
    <submittedName>
        <fullName evidence="1">Uncharacterized protein</fullName>
    </submittedName>
</protein>
<dbReference type="RefSeq" id="WP_107139000.1">
    <property type="nucleotide sequence ID" value="NZ_PYSV01000017.1"/>
</dbReference>
<gene>
    <name evidence="1" type="ORF">C8263_15235</name>
</gene>
<reference evidence="1 2" key="1">
    <citation type="submission" date="2018-03" db="EMBL/GenBank/DDBJ databases">
        <title>Draft genome of Deinococcus sp. OD32.</title>
        <authorList>
            <person name="Wang X.-P."/>
            <person name="Du Z.-J."/>
        </authorList>
    </citation>
    <scope>NUCLEOTIDE SEQUENCE [LARGE SCALE GENOMIC DNA]</scope>
    <source>
        <strain evidence="1 2">OD32</strain>
    </source>
</reference>
<sequence length="521" mass="58560">MAASFPRDARILRFHPRAPQGYKGRRRDLLWPVLAYRVGVPVSPRAEQLDLFQRAVFGVLLHGINDPQQIADILNLHPDLVRIVKSFLVDRDLIDQDDIVKPDAERRYREARSDLGQRADGFTTGYVFQDPFSGLLLPRLVETLETADFTVQESGFPELHRGERVFRPYVEFLPAERPAPPHATDVMRAFEASRKAQKGRWETDDDEEGAQARFLNRVKRVNFIEREPEVMYLSTFIFGHGLSGWEVADPFGLPTSPLTALAHRRLTTSKHLRTFVQHLSEERGAADTQHDPFEEALASLQHEFGPQVDDHPLLQPLLDTELAVTEFRAAPGNQRPRRARQALGAIRALAEHLLREVRSRHSAAGAERQMIDRDALYNLRRIEAAADALSFTLPLPATLTSVKATDVYWMANREQSGKLRPLLVSLLLSAGARPDHPFHAAARSAPDFLQQFDEMLGWCGEAAHVGPAPAELESRVEPALERVYRATHLLLTASGPSPASPQATVRVAPEPQHLEFDDLEL</sequence>
<organism evidence="1 2">
    <name type="scientific">Deinococcus arcticus</name>
    <dbReference type="NCBI Taxonomy" id="2136176"/>
    <lineage>
        <taxon>Bacteria</taxon>
        <taxon>Thermotogati</taxon>
        <taxon>Deinococcota</taxon>
        <taxon>Deinococci</taxon>
        <taxon>Deinococcales</taxon>
        <taxon>Deinococcaceae</taxon>
        <taxon>Deinococcus</taxon>
    </lineage>
</organism>
<dbReference type="EMBL" id="PYSV01000017">
    <property type="protein sequence ID" value="PTA66920.1"/>
    <property type="molecule type" value="Genomic_DNA"/>
</dbReference>
<keyword evidence="2" id="KW-1185">Reference proteome</keyword>
<comment type="caution">
    <text evidence="1">The sequence shown here is derived from an EMBL/GenBank/DDBJ whole genome shotgun (WGS) entry which is preliminary data.</text>
</comment>
<dbReference type="AlphaFoldDB" id="A0A2T3W4U9"/>
<dbReference type="OrthoDB" id="517904at2"/>
<evidence type="ECO:0000313" key="2">
    <source>
        <dbReference type="Proteomes" id="UP000240317"/>
    </source>
</evidence>
<proteinExistence type="predicted"/>
<accession>A0A2T3W4U9</accession>